<feature type="compositionally biased region" description="Low complexity" evidence="6">
    <location>
        <begin position="1072"/>
        <end position="1092"/>
    </location>
</feature>
<keyword evidence="5" id="KW-0677">Repeat</keyword>
<accession>A0AAV9UFT0</accession>
<sequence length="1578" mass="171313">MAGAQPSFDSLLDKLRSSSGAGPAASGIARPSSNPQFSQPSTSPSLPNHQIHHPQFGPGHQGGSEQRSSASTMSHAYPFDYPAAHTRNTSGSDSLLQTLESAISSHPSAHRFTQHHHHHPPSFSPQPLYGSIDAQTMQHPAHHSPTATTQLNRQLGTDHGRHSSADDPMVPQNYLMGLLHRQSAGIANNQAHQGRRSVDNIPPNQLPQRFDSIRDGARSTGFAESTSSAGSAPARQQLPAFHDQPLNDLVSSLLSSAPQKQPEQYQQNGSPIPDPRNFMSPAPREVANPAAADLLHQILGRSKPVQDDAAKHVPEPPMKQPPPGWAPNSAVASIPDTAAAVPEQAASSQPKQQPIFTYVNPFEQLSRTNPRNRSSPKMQSASANGNHSPALSNNTGLATPSRIPLPFSPPPPSEQTSEEVVAVSTPVEPKSSLAAPPAELDSNGDNRSPPPTQPYVEGVADPFGQEGDPFEGETDPFEGGDTVTPAEGSADNEEIPEAQLDVPDVAEEQTNGIEAGEADTTAAEVVSVETIVQTTTVQAVVEPPTTVMSPETAPVPTTASDNGLEKAPYIIYKFPMKPFSQITFNASPTVTVPSGRFSDIAKMLRNADQMDRNLISASPSYIVYATGKSKGGVRIIRQEDGQGVVLMKESAERTVNVSVGRENQVLAVGVNGTVLWCELDGLEGPMDEAAIESRSFLFPPSPLQDQNGGLTKSRTHLSLSHPKVFAIGRGRFISFIHADAARQYAEQQAGGITRINDSAYHANHSRTIDTQKVSKEFSFSEDDTTVVTIDKAGKIKFWDVSKLVDFELAEDGVSYPSEPARILTEPVLTRSAVNPGEMYKATSVIFVDKQQPYERRQALRYLLIGLQQNHVIQLWDIAIGRAVQELRFPSSSSGSDGLCSLCYHPKSGIIVVGNPNRNTISFIHLSTPKYTLQSFTQAGFIKAISEQSPNLPKLDATAIMSSTVEYSLGDRGQLISLEVLDSSSAQLPGDEEKPPLFELYISHTNGLTCISLCKEDLGFDSNMRVLKGLDALTANVCTSTNLQSPIIAPTTEQPPKSEETKATPAIAPEQPKLQAVNQQQQQQSAPPQQQKPKTVEIQEEPVHEKSEEKPLPVVNNQSRKAASMSGLGRGKRPRRDVNTVSFASPSIGADNDEPPPTPQPKKNKGKDREEKKVALSTVNVSPEMLEREMKKIEDAVNSSFTQALSKEVNNIYRKFDDDKRVLQAASEAKQEAVLRVVSNTLTSGLEATIDKITVTHMTKLGLDLKSALIENIPAALSESISRHIEAILPKVVERNVEKTITSKAVLGTLVESVLGPLRKDLNTTLNGTFEQYFQGFEQTAAEMTKAFTRQSKEALKEARRVHEEDTQRISQLTSVVSEMSKTIATLESTTTRLVEMQQQLLANQEKLAAAAAAAATASSTNASVPPTPMTAKSEVELMAEEIEQAIRRGEYETAMLTWLQSKELQDYYFENAVVKYNPYDLIPKVSQVVVLTIAASVTGNLDTFTDERLTWLEACLTDFHTIREENTQTMLPRITAVLVSRLQQFYMAVAEESPGAGILKRIAHLSKVTTRLMRDATL</sequence>
<evidence type="ECO:0000256" key="1">
    <source>
        <dbReference type="ARBA" id="ARBA00004201"/>
    </source>
</evidence>
<dbReference type="Gene3D" id="2.130.10.10">
    <property type="entry name" value="YVTN repeat-like/Quinoprotein amine dehydrogenase"/>
    <property type="match status" value="1"/>
</dbReference>
<feature type="compositionally biased region" description="Polar residues" evidence="6">
    <location>
        <begin position="364"/>
        <end position="398"/>
    </location>
</feature>
<comment type="similarity">
    <text evidence="2">Belongs to the WD repeat EDC4 family.</text>
</comment>
<dbReference type="GO" id="GO:0031087">
    <property type="term" value="P:deadenylation-independent decapping of nuclear-transcribed mRNA"/>
    <property type="evidence" value="ECO:0007669"/>
    <property type="project" value="InterPro"/>
</dbReference>
<feature type="region of interest" description="Disordered" evidence="6">
    <location>
        <begin position="108"/>
        <end position="131"/>
    </location>
</feature>
<reference evidence="8 9" key="1">
    <citation type="submission" date="2019-10" db="EMBL/GenBank/DDBJ databases">
        <authorList>
            <person name="Palmer J.M."/>
        </authorList>
    </citation>
    <scope>NUCLEOTIDE SEQUENCE [LARGE SCALE GENOMIC DNA]</scope>
    <source>
        <strain evidence="8 9">TWF696</strain>
    </source>
</reference>
<feature type="compositionally biased region" description="Polar residues" evidence="6">
    <location>
        <begin position="34"/>
        <end position="48"/>
    </location>
</feature>
<evidence type="ECO:0000313" key="8">
    <source>
        <dbReference type="EMBL" id="KAK6341026.1"/>
    </source>
</evidence>
<evidence type="ECO:0000259" key="7">
    <source>
        <dbReference type="Pfam" id="PF24106"/>
    </source>
</evidence>
<dbReference type="Pfam" id="PF24106">
    <property type="entry name" value="Beta-prop_EDC4L"/>
    <property type="match status" value="1"/>
</dbReference>
<feature type="compositionally biased region" description="Basic residues" evidence="6">
    <location>
        <begin position="108"/>
        <end position="120"/>
    </location>
</feature>
<dbReference type="InterPro" id="IPR055393">
    <property type="entry name" value="Beta-prop_EDC4L"/>
</dbReference>
<name>A0AAV9UFT0_9PEZI</name>
<feature type="region of interest" description="Disordered" evidence="6">
    <location>
        <begin position="1"/>
        <end position="72"/>
    </location>
</feature>
<feature type="region of interest" description="Disordered" evidence="6">
    <location>
        <begin position="304"/>
        <end position="331"/>
    </location>
</feature>
<protein>
    <recommendedName>
        <fullName evidence="7">EDC4-like protein pdc1 beta-propeller domain-containing protein</fullName>
    </recommendedName>
</protein>
<keyword evidence="9" id="KW-1185">Reference proteome</keyword>
<organism evidence="8 9">
    <name type="scientific">Orbilia brochopaga</name>
    <dbReference type="NCBI Taxonomy" id="3140254"/>
    <lineage>
        <taxon>Eukaryota</taxon>
        <taxon>Fungi</taxon>
        <taxon>Dikarya</taxon>
        <taxon>Ascomycota</taxon>
        <taxon>Pezizomycotina</taxon>
        <taxon>Orbiliomycetes</taxon>
        <taxon>Orbiliales</taxon>
        <taxon>Orbiliaceae</taxon>
        <taxon>Orbilia</taxon>
    </lineage>
</organism>
<feature type="compositionally biased region" description="Acidic residues" evidence="6">
    <location>
        <begin position="468"/>
        <end position="478"/>
    </location>
</feature>
<evidence type="ECO:0000256" key="2">
    <source>
        <dbReference type="ARBA" id="ARBA00009639"/>
    </source>
</evidence>
<evidence type="ECO:0000256" key="3">
    <source>
        <dbReference type="ARBA" id="ARBA00022490"/>
    </source>
</evidence>
<comment type="subcellular location">
    <subcellularLocation>
        <location evidence="1">Cytoplasm</location>
        <location evidence="1">P-body</location>
    </subcellularLocation>
</comment>
<evidence type="ECO:0000313" key="9">
    <source>
        <dbReference type="Proteomes" id="UP001375240"/>
    </source>
</evidence>
<dbReference type="GO" id="GO:0000932">
    <property type="term" value="C:P-body"/>
    <property type="evidence" value="ECO:0007669"/>
    <property type="project" value="UniProtKB-SubCell"/>
</dbReference>
<feature type="region of interest" description="Disordered" evidence="6">
    <location>
        <begin position="1072"/>
        <end position="1174"/>
    </location>
</feature>
<dbReference type="InterPro" id="IPR015943">
    <property type="entry name" value="WD40/YVTN_repeat-like_dom_sf"/>
</dbReference>
<feature type="compositionally biased region" description="Low complexity" evidence="6">
    <location>
        <begin position="17"/>
        <end position="33"/>
    </location>
</feature>
<feature type="compositionally biased region" description="Basic and acidic residues" evidence="6">
    <location>
        <begin position="304"/>
        <end position="314"/>
    </location>
</feature>
<feature type="compositionally biased region" description="Pro residues" evidence="6">
    <location>
        <begin position="315"/>
        <end position="325"/>
    </location>
</feature>
<dbReference type="Proteomes" id="UP001375240">
    <property type="component" value="Unassembled WGS sequence"/>
</dbReference>
<dbReference type="InterPro" id="IPR045152">
    <property type="entry name" value="EDC4-like"/>
</dbReference>
<keyword evidence="3" id="KW-0963">Cytoplasm</keyword>
<feature type="region of interest" description="Disordered" evidence="6">
    <location>
        <begin position="364"/>
        <end position="490"/>
    </location>
</feature>
<feature type="region of interest" description="Disordered" evidence="6">
    <location>
        <begin position="189"/>
        <end position="211"/>
    </location>
</feature>
<feature type="domain" description="EDC4-like protein pdc1 beta-propeller" evidence="7">
    <location>
        <begin position="587"/>
        <end position="924"/>
    </location>
</feature>
<evidence type="ECO:0000256" key="6">
    <source>
        <dbReference type="SAM" id="MobiDB-lite"/>
    </source>
</evidence>
<comment type="caution">
    <text evidence="8">The sequence shown here is derived from an EMBL/GenBank/DDBJ whole genome shotgun (WGS) entry which is preliminary data.</text>
</comment>
<dbReference type="PANTHER" id="PTHR15598">
    <property type="entry name" value="ENHANCER OF MRNA-DECAPPING PROTEIN 4"/>
    <property type="match status" value="1"/>
</dbReference>
<gene>
    <name evidence="8" type="ORF">TWF696_009336</name>
</gene>
<dbReference type="PANTHER" id="PTHR15598:SF5">
    <property type="entry name" value="ENHANCER OF MRNA-DECAPPING PROTEIN 4"/>
    <property type="match status" value="1"/>
</dbReference>
<proteinExistence type="inferred from homology"/>
<dbReference type="InterPro" id="IPR036322">
    <property type="entry name" value="WD40_repeat_dom_sf"/>
</dbReference>
<feature type="compositionally biased region" description="Basic and acidic residues" evidence="6">
    <location>
        <begin position="1093"/>
        <end position="1110"/>
    </location>
</feature>
<evidence type="ECO:0000256" key="5">
    <source>
        <dbReference type="ARBA" id="ARBA00022737"/>
    </source>
</evidence>
<dbReference type="SUPFAM" id="SSF50978">
    <property type="entry name" value="WD40 repeat-like"/>
    <property type="match status" value="1"/>
</dbReference>
<keyword evidence="4" id="KW-0853">WD repeat</keyword>
<dbReference type="EMBL" id="JAVHNQ010000008">
    <property type="protein sequence ID" value="KAK6341026.1"/>
    <property type="molecule type" value="Genomic_DNA"/>
</dbReference>
<feature type="region of interest" description="Disordered" evidence="6">
    <location>
        <begin position="256"/>
        <end position="283"/>
    </location>
</feature>
<evidence type="ECO:0000256" key="4">
    <source>
        <dbReference type="ARBA" id="ARBA00022574"/>
    </source>
</evidence>
<feature type="compositionally biased region" description="Polar residues" evidence="6">
    <location>
        <begin position="256"/>
        <end position="270"/>
    </location>
</feature>